<evidence type="ECO:0000313" key="2">
    <source>
        <dbReference type="Proteomes" id="UP000695023"/>
    </source>
</evidence>
<proteinExistence type="predicted"/>
<feature type="region of interest" description="Disordered" evidence="1">
    <location>
        <begin position="398"/>
        <end position="500"/>
    </location>
</feature>
<dbReference type="RefSeq" id="XP_005738131.1">
    <property type="nucleotide sequence ID" value="XM_005738074.2"/>
</dbReference>
<gene>
    <name evidence="3 4" type="primary">LOC102211224</name>
</gene>
<feature type="compositionally biased region" description="Basic and acidic residues" evidence="1">
    <location>
        <begin position="299"/>
        <end position="310"/>
    </location>
</feature>
<feature type="compositionally biased region" description="Polar residues" evidence="1">
    <location>
        <begin position="485"/>
        <end position="496"/>
    </location>
</feature>
<evidence type="ECO:0000256" key="1">
    <source>
        <dbReference type="SAM" id="MobiDB-lite"/>
    </source>
</evidence>
<feature type="compositionally biased region" description="Basic and acidic residues" evidence="1">
    <location>
        <begin position="675"/>
        <end position="685"/>
    </location>
</feature>
<feature type="region of interest" description="Disordered" evidence="1">
    <location>
        <begin position="174"/>
        <end position="244"/>
    </location>
</feature>
<feature type="compositionally biased region" description="Basic and acidic residues" evidence="1">
    <location>
        <begin position="768"/>
        <end position="795"/>
    </location>
</feature>
<dbReference type="PANTHER" id="PTHR18839">
    <property type="entry name" value="MITOTIC INTERACTOR AND SUBSTRATE OF PLK1 MISP FAMILY MEMBER"/>
    <property type="match status" value="1"/>
</dbReference>
<feature type="region of interest" description="Disordered" evidence="1">
    <location>
        <begin position="768"/>
        <end position="863"/>
    </location>
</feature>
<evidence type="ECO:0000313" key="4">
    <source>
        <dbReference type="RefSeq" id="XP_005738132.1"/>
    </source>
</evidence>
<evidence type="ECO:0000313" key="3">
    <source>
        <dbReference type="RefSeq" id="XP_005738131.1"/>
    </source>
</evidence>
<feature type="compositionally biased region" description="Basic residues" evidence="1">
    <location>
        <begin position="627"/>
        <end position="639"/>
    </location>
</feature>
<feature type="compositionally biased region" description="Basic and acidic residues" evidence="1">
    <location>
        <begin position="340"/>
        <end position="358"/>
    </location>
</feature>
<dbReference type="InterPro" id="IPR042779">
    <property type="entry name" value="MISP/MISP3-like"/>
</dbReference>
<feature type="compositionally biased region" description="Basic and acidic residues" evidence="1">
    <location>
        <begin position="416"/>
        <end position="445"/>
    </location>
</feature>
<feature type="compositionally biased region" description="Basic and acidic residues" evidence="1">
    <location>
        <begin position="693"/>
        <end position="708"/>
    </location>
</feature>
<feature type="region of interest" description="Disordered" evidence="1">
    <location>
        <begin position="619"/>
        <end position="640"/>
    </location>
</feature>
<feature type="compositionally biased region" description="Polar residues" evidence="1">
    <location>
        <begin position="329"/>
        <end position="339"/>
    </location>
</feature>
<feature type="region of interest" description="Disordered" evidence="1">
    <location>
        <begin position="329"/>
        <end position="358"/>
    </location>
</feature>
<dbReference type="PANTHER" id="PTHR18839:SF0">
    <property type="entry name" value="MITOTIC INTERACTOR AND SUBSTRATE OF PLK1 ISOFORM X1-RELATED"/>
    <property type="match status" value="1"/>
</dbReference>
<accession>A0A9Y3R9N7</accession>
<reference evidence="3 4" key="1">
    <citation type="submission" date="2025-04" db="UniProtKB">
        <authorList>
            <consortium name="RefSeq"/>
        </authorList>
    </citation>
    <scope>IDENTIFICATION</scope>
</reference>
<feature type="region of interest" description="Disordered" evidence="1">
    <location>
        <begin position="672"/>
        <end position="708"/>
    </location>
</feature>
<sequence length="863" mass="97557">MEARGPRRSPQILLSDDDSGLWMKMDSNHVSNHTENFSATSEDKITTISAAPTAIMRYYSVMDDEGADDVFIPQPPPPPRTATSLPAEKSTGATASKSGVTLSVDATEAEANPRGLDLSHSEEQLMVAQNELDEEVTASAVQLSMANISNEQDSSPPTYQEQQSMDVTGCLMETGYDTDRRPYGNKATENDKPEDIVIISEEQGNCWEANTEEDNYSKQTHSNHREDSENQIHLDKDGDKIKHKDIGDLDETDLKLLRESIAIESVEANSDDDFKLCKCNQNRTDTATSQAQAADFQTDTDKDNEEHDDRTSLDYNLIKCDCVRKESGSTEMQVLSSSKGSEERETMGEQEDGSRKISTDIQQGEQLLHRLQLVQLRHDVKMSENADTQQQAVMMDEKKGMFGTETENIPSEEEREEGRFETLKEDEEKVSLMEKENNEDKDIQTRARTSSSTIPGESEEDQRVVRIDPSDSNDNQSDSWEPTDLTPSNPHETSNEIPFLSTGHRFSAAETYMERQLHEAAQGKQKLQRAGGVFNLAENPDVLEIPFKTDISLESLTTKVGTSQCNEWQFSEQKMLKEISQDIQRELVLVNQGKIPGGYSKGEIRQLKETKLLFEAFQQDNPEGPTRHRKSPTTLRKGHIYPSVLERTRSLEMFSLKTCPVSRAHSLRLYQSANLEKEKSPDSIRSKSPTGGSRDKTRLSPYPKQDKNIRLYRSMDSISNDFSTLAVEGKAKAANANKESSILKQNPFFKLRPALALQPEVEKDIREAKEREEELRKQRRSLYGEKRQNSEDEQKSQTLPTDSRKQSRGKLERVWPPPSKKDQIKLEQIEQEPKVHRAGGQKASLWQRWESGLINGKPSKEKK</sequence>
<name>A0A9Y3R9N7_9CICH</name>
<dbReference type="AlphaFoldDB" id="A0A9Y3R9N7"/>
<feature type="compositionally biased region" description="Low complexity" evidence="1">
    <location>
        <begin position="470"/>
        <end position="479"/>
    </location>
</feature>
<feature type="compositionally biased region" description="Basic and acidic residues" evidence="1">
    <location>
        <begin position="223"/>
        <end position="244"/>
    </location>
</feature>
<dbReference type="RefSeq" id="XP_005738132.1">
    <property type="nucleotide sequence ID" value="XM_005738075.2"/>
</dbReference>
<keyword evidence="2" id="KW-1185">Reference proteome</keyword>
<dbReference type="Proteomes" id="UP000695023">
    <property type="component" value="Unplaced"/>
</dbReference>
<organism evidence="2 3">
    <name type="scientific">Pundamilia nyererei</name>
    <dbReference type="NCBI Taxonomy" id="303518"/>
    <lineage>
        <taxon>Eukaryota</taxon>
        <taxon>Metazoa</taxon>
        <taxon>Chordata</taxon>
        <taxon>Craniata</taxon>
        <taxon>Vertebrata</taxon>
        <taxon>Euteleostomi</taxon>
        <taxon>Actinopterygii</taxon>
        <taxon>Neopterygii</taxon>
        <taxon>Teleostei</taxon>
        <taxon>Neoteleostei</taxon>
        <taxon>Acanthomorphata</taxon>
        <taxon>Ovalentaria</taxon>
        <taxon>Cichlomorphae</taxon>
        <taxon>Cichliformes</taxon>
        <taxon>Cichlidae</taxon>
        <taxon>African cichlids</taxon>
        <taxon>Pseudocrenilabrinae</taxon>
        <taxon>Haplochromini</taxon>
        <taxon>Pundamilia</taxon>
    </lineage>
</organism>
<protein>
    <submittedName>
        <fullName evidence="3 4">Uncharacterized protein LOC102211224 isoform X1</fullName>
    </submittedName>
</protein>
<feature type="compositionally biased region" description="Low complexity" evidence="1">
    <location>
        <begin position="286"/>
        <end position="297"/>
    </location>
</feature>
<feature type="compositionally biased region" description="Polar residues" evidence="1">
    <location>
        <begin position="91"/>
        <end position="101"/>
    </location>
</feature>
<feature type="compositionally biased region" description="Polar residues" evidence="1">
    <location>
        <begin position="446"/>
        <end position="455"/>
    </location>
</feature>
<feature type="compositionally biased region" description="Basic and acidic residues" evidence="1">
    <location>
        <begin position="177"/>
        <end position="195"/>
    </location>
</feature>
<feature type="region of interest" description="Disordered" evidence="1">
    <location>
        <begin position="286"/>
        <end position="310"/>
    </location>
</feature>
<feature type="region of interest" description="Disordered" evidence="1">
    <location>
        <begin position="67"/>
        <end position="104"/>
    </location>
</feature>
<dbReference type="GeneID" id="102211224"/>
<feature type="compositionally biased region" description="Basic and acidic residues" evidence="1">
    <location>
        <begin position="802"/>
        <end position="835"/>
    </location>
</feature>